<gene>
    <name evidence="2" type="ORF">APTSU1_000230900</name>
</gene>
<comment type="caution">
    <text evidence="2">The sequence shown here is derived from an EMBL/GenBank/DDBJ whole genome shotgun (WGS) entry which is preliminary data.</text>
</comment>
<name>A0ABQ0EJ88_APOSI</name>
<protein>
    <submittedName>
        <fullName evidence="2">BPI fold-containing family A, member 6</fullName>
    </submittedName>
</protein>
<evidence type="ECO:0000256" key="1">
    <source>
        <dbReference type="ARBA" id="ARBA00007292"/>
    </source>
</evidence>
<proteinExistence type="inferred from homology"/>
<dbReference type="Proteomes" id="UP001623349">
    <property type="component" value="Unassembled WGS sequence"/>
</dbReference>
<evidence type="ECO:0000313" key="3">
    <source>
        <dbReference type="Proteomes" id="UP001623349"/>
    </source>
</evidence>
<reference evidence="2 3" key="1">
    <citation type="submission" date="2024-08" db="EMBL/GenBank/DDBJ databases">
        <title>The draft genome of Apodemus speciosus.</title>
        <authorList>
            <person name="Nabeshima K."/>
            <person name="Suzuki S."/>
            <person name="Onuma M."/>
        </authorList>
    </citation>
    <scope>NUCLEOTIDE SEQUENCE [LARGE SCALE GENOMIC DNA]</scope>
    <source>
        <strain evidence="2">IB14-021</strain>
    </source>
</reference>
<sequence>MLYWKIPFIHQGIKSGGGDTGLLNGNGGGYINLGADSGKLPDSMTVTSPVKVPEINADIVVSFGIKNDLLEAAGTNAVEGLVCKGPLGGLCGHGSLSGMNDVLKTMNSGKLNSWLNVTRFDIVELSWKVLASTDLEVKFQTKLTINFPGAFSTMVESMLKWSLNISLPNITCLAKRHRLQRLQHVYTGELCPVVKFWFYIINQQLAILQNLASLGVSGNSNLLDAAKPMQYERTYYLNLKNKSFPASFINWLVKNAQVCVCVSIVMFCYCGSATQFEVSSLFLNKRRPAGLRKTSKARQLYKEEEKAASGVSLDVAFKVSKDQP</sequence>
<dbReference type="InterPro" id="IPR051660">
    <property type="entry name" value="BPI_fold-BPI/LBP"/>
</dbReference>
<comment type="similarity">
    <text evidence="1">Belongs to the BPI/LBP/Plunc superfamily. BPI/LBP family.</text>
</comment>
<accession>A0ABQ0EJ88</accession>
<organism evidence="2 3">
    <name type="scientific">Apodemus speciosus</name>
    <name type="common">Large Japanese field mouse</name>
    <dbReference type="NCBI Taxonomy" id="105296"/>
    <lineage>
        <taxon>Eukaryota</taxon>
        <taxon>Metazoa</taxon>
        <taxon>Chordata</taxon>
        <taxon>Craniata</taxon>
        <taxon>Vertebrata</taxon>
        <taxon>Euteleostomi</taxon>
        <taxon>Mammalia</taxon>
        <taxon>Eutheria</taxon>
        <taxon>Euarchontoglires</taxon>
        <taxon>Glires</taxon>
        <taxon>Rodentia</taxon>
        <taxon>Myomorpha</taxon>
        <taxon>Muroidea</taxon>
        <taxon>Muridae</taxon>
        <taxon>Murinae</taxon>
        <taxon>Apodemus</taxon>
    </lineage>
</organism>
<dbReference type="PANTHER" id="PTHR46019:SF9">
    <property type="entry name" value="BPI FOLD CONTAINING FAMILY A, MEMBER 6"/>
    <property type="match status" value="1"/>
</dbReference>
<keyword evidence="3" id="KW-1185">Reference proteome</keyword>
<dbReference type="PANTHER" id="PTHR46019">
    <property type="entry name" value="BPI FOLD-CONTAINING FAMILY B MEMBER 4-RELATED"/>
    <property type="match status" value="1"/>
</dbReference>
<evidence type="ECO:0000313" key="2">
    <source>
        <dbReference type="EMBL" id="GAB1287079.1"/>
    </source>
</evidence>
<dbReference type="EMBL" id="BAAFST010000002">
    <property type="protein sequence ID" value="GAB1287079.1"/>
    <property type="molecule type" value="Genomic_DNA"/>
</dbReference>